<evidence type="ECO:0000313" key="3">
    <source>
        <dbReference type="Proteomes" id="UP001190700"/>
    </source>
</evidence>
<feature type="domain" description="Telomere-associated protein Rif1 N-terminal" evidence="1">
    <location>
        <begin position="105"/>
        <end position="322"/>
    </location>
</feature>
<dbReference type="AlphaFoldDB" id="A0AAE0GLG5"/>
<name>A0AAE0GLG5_9CHLO</name>
<sequence length="482" mass="53965">MAQNGSPENNETHIESVVQKIISDLEEPDEKVDKVDLMERLWDIIQKKLEARPDILQTCAKELTQILLPQLSSQNSPILYNTLRVLGQLMADSEGYFKHLGLFKAKLSQRTLSSLSSVLTKSMDKNAISLCAWCISQQNLPLRELITDQWREDTPIKNLVESLIWAATEHPGGACKSTPVQLQILSALQRLWNQIPDVLVDCSVLWIPQLYTLEVDITHAKSICRVKEHQHLRVDAAQVCALCRDEVQERAARLLDAVLPELVKARTTERPSSSFLVARVAEKVTMQNDRILESLLAMAAHASRSVAVSRAWAHLVTLLEHRVRLSPHSLTRGQRAAGRELRLEARFQPPFLTPGQRAAGRELRLEARFQPPCFDTWAESGGQRAPSRGAVSAPLFDSWAESSGQRAPSQGAFVASRRRSFGISLELARQATGMGCAGSELVSNKWDRDMKVRRWTPEAEAPARCADVARLRWGRESTGMVR</sequence>
<dbReference type="SUPFAM" id="SSF48371">
    <property type="entry name" value="ARM repeat"/>
    <property type="match status" value="1"/>
</dbReference>
<reference evidence="2 3" key="1">
    <citation type="journal article" date="2015" name="Genome Biol. Evol.">
        <title>Comparative Genomics of a Bacterivorous Green Alga Reveals Evolutionary Causalities and Consequences of Phago-Mixotrophic Mode of Nutrition.</title>
        <authorList>
            <person name="Burns J.A."/>
            <person name="Paasch A."/>
            <person name="Narechania A."/>
            <person name="Kim E."/>
        </authorList>
    </citation>
    <scope>NUCLEOTIDE SEQUENCE [LARGE SCALE GENOMIC DNA]</scope>
    <source>
        <strain evidence="2 3">PLY_AMNH</strain>
    </source>
</reference>
<comment type="caution">
    <text evidence="2">The sequence shown here is derived from an EMBL/GenBank/DDBJ whole genome shotgun (WGS) entry which is preliminary data.</text>
</comment>
<organism evidence="2 3">
    <name type="scientific">Cymbomonas tetramitiformis</name>
    <dbReference type="NCBI Taxonomy" id="36881"/>
    <lineage>
        <taxon>Eukaryota</taxon>
        <taxon>Viridiplantae</taxon>
        <taxon>Chlorophyta</taxon>
        <taxon>Pyramimonadophyceae</taxon>
        <taxon>Pyramimonadales</taxon>
        <taxon>Pyramimonadaceae</taxon>
        <taxon>Cymbomonas</taxon>
    </lineage>
</organism>
<dbReference type="InterPro" id="IPR022031">
    <property type="entry name" value="Rif1_N"/>
</dbReference>
<keyword evidence="3" id="KW-1185">Reference proteome</keyword>
<dbReference type="Proteomes" id="UP001190700">
    <property type="component" value="Unassembled WGS sequence"/>
</dbReference>
<evidence type="ECO:0000313" key="2">
    <source>
        <dbReference type="EMBL" id="KAK3280140.1"/>
    </source>
</evidence>
<gene>
    <name evidence="2" type="ORF">CYMTET_12010</name>
</gene>
<proteinExistence type="predicted"/>
<dbReference type="EMBL" id="LGRX02004517">
    <property type="protein sequence ID" value="KAK3280140.1"/>
    <property type="molecule type" value="Genomic_DNA"/>
</dbReference>
<dbReference type="Pfam" id="PF12231">
    <property type="entry name" value="Rif1_N"/>
    <property type="match status" value="1"/>
</dbReference>
<protein>
    <recommendedName>
        <fullName evidence="1">Telomere-associated protein Rif1 N-terminal domain-containing protein</fullName>
    </recommendedName>
</protein>
<accession>A0AAE0GLG5</accession>
<evidence type="ECO:0000259" key="1">
    <source>
        <dbReference type="Pfam" id="PF12231"/>
    </source>
</evidence>
<dbReference type="InterPro" id="IPR016024">
    <property type="entry name" value="ARM-type_fold"/>
</dbReference>